<dbReference type="OrthoDB" id="9789566at2"/>
<dbReference type="InterPro" id="IPR050109">
    <property type="entry name" value="HTH-type_TetR-like_transc_reg"/>
</dbReference>
<dbReference type="InterPro" id="IPR041474">
    <property type="entry name" value="NicS_C"/>
</dbReference>
<dbReference type="InterPro" id="IPR023772">
    <property type="entry name" value="DNA-bd_HTH_TetR-type_CS"/>
</dbReference>
<dbReference type="EMBL" id="CP038810">
    <property type="protein sequence ID" value="QBZ98225.1"/>
    <property type="molecule type" value="Genomic_DNA"/>
</dbReference>
<organism evidence="4 5">
    <name type="scientific">Flavobacterium sangjuense</name>
    <dbReference type="NCBI Taxonomy" id="2518177"/>
    <lineage>
        <taxon>Bacteria</taxon>
        <taxon>Pseudomonadati</taxon>
        <taxon>Bacteroidota</taxon>
        <taxon>Flavobacteriia</taxon>
        <taxon>Flavobacteriales</taxon>
        <taxon>Flavobacteriaceae</taxon>
        <taxon>Flavobacterium</taxon>
    </lineage>
</organism>
<accession>A0A4P7PU93</accession>
<evidence type="ECO:0000256" key="2">
    <source>
        <dbReference type="PROSITE-ProRule" id="PRU00335"/>
    </source>
</evidence>
<proteinExistence type="predicted"/>
<dbReference type="AlphaFoldDB" id="A0A4P7PU93"/>
<dbReference type="SUPFAM" id="SSF48498">
    <property type="entry name" value="Tetracyclin repressor-like, C-terminal domain"/>
    <property type="match status" value="1"/>
</dbReference>
<evidence type="ECO:0000259" key="3">
    <source>
        <dbReference type="PROSITE" id="PS50977"/>
    </source>
</evidence>
<feature type="domain" description="HTH tetR-type" evidence="3">
    <location>
        <begin position="5"/>
        <end position="65"/>
    </location>
</feature>
<dbReference type="PRINTS" id="PR00455">
    <property type="entry name" value="HTHTETR"/>
</dbReference>
<protein>
    <recommendedName>
        <fullName evidence="3">HTH tetR-type domain-containing protein</fullName>
    </recommendedName>
</protein>
<evidence type="ECO:0000313" key="4">
    <source>
        <dbReference type="EMBL" id="QBZ98225.1"/>
    </source>
</evidence>
<feature type="DNA-binding region" description="H-T-H motif" evidence="2">
    <location>
        <begin position="28"/>
        <end position="47"/>
    </location>
</feature>
<evidence type="ECO:0000313" key="5">
    <source>
        <dbReference type="Proteomes" id="UP000296862"/>
    </source>
</evidence>
<dbReference type="InterPro" id="IPR036271">
    <property type="entry name" value="Tet_transcr_reg_TetR-rel_C_sf"/>
</dbReference>
<dbReference type="GO" id="GO:0003677">
    <property type="term" value="F:DNA binding"/>
    <property type="evidence" value="ECO:0007669"/>
    <property type="project" value="UniProtKB-UniRule"/>
</dbReference>
<dbReference type="PROSITE" id="PS50977">
    <property type="entry name" value="HTH_TETR_2"/>
    <property type="match status" value="1"/>
</dbReference>
<name>A0A4P7PU93_9FLAO</name>
<dbReference type="InterPro" id="IPR009057">
    <property type="entry name" value="Homeodomain-like_sf"/>
</dbReference>
<dbReference type="Gene3D" id="1.10.357.10">
    <property type="entry name" value="Tetracycline Repressor, domain 2"/>
    <property type="match status" value="1"/>
</dbReference>
<keyword evidence="5" id="KW-1185">Reference proteome</keyword>
<gene>
    <name evidence="4" type="ORF">GS03_01730</name>
</gene>
<dbReference type="KEGG" id="fsn:GS03_01730"/>
<dbReference type="Proteomes" id="UP000296862">
    <property type="component" value="Chromosome"/>
</dbReference>
<dbReference type="Pfam" id="PF17938">
    <property type="entry name" value="TetR_C_29"/>
    <property type="match status" value="1"/>
</dbReference>
<dbReference type="PANTHER" id="PTHR30328">
    <property type="entry name" value="TRANSCRIPTIONAL REPRESSOR"/>
    <property type="match status" value="1"/>
</dbReference>
<keyword evidence="1 2" id="KW-0238">DNA-binding</keyword>
<dbReference type="PANTHER" id="PTHR30328:SF54">
    <property type="entry name" value="HTH-TYPE TRANSCRIPTIONAL REPRESSOR SCO4008"/>
    <property type="match status" value="1"/>
</dbReference>
<reference evidence="4 5" key="1">
    <citation type="submission" date="2019-04" db="EMBL/GenBank/DDBJ databases">
        <title>Flavobacterium sp. GS03.</title>
        <authorList>
            <person name="Kim H."/>
        </authorList>
    </citation>
    <scope>NUCLEOTIDE SEQUENCE [LARGE SCALE GENOMIC DNA]</scope>
    <source>
        <strain evidence="4 5">GS03</strain>
    </source>
</reference>
<dbReference type="RefSeq" id="WP_136152134.1">
    <property type="nucleotide sequence ID" value="NZ_CP038810.1"/>
</dbReference>
<evidence type="ECO:0000256" key="1">
    <source>
        <dbReference type="ARBA" id="ARBA00023125"/>
    </source>
</evidence>
<sequence>MTEFNEKQLEILQVAEQLFAEEGFDGTSVRDIAKKANVNIAMISYYFGSKEKMLEALVLNRISDMRLQLESLYHENIPPFAKVDKMVELYISRINKNRCIYQIIHFEFSTKKRELNFDSFTEMKQNNLETFKNIIREGQDSGEFHKDINVALLPPIIMGTYFQFHMNKPLYMKIFDLKTEAEYENYIATTLTQHIQKTIKALLVYEN</sequence>
<dbReference type="Pfam" id="PF00440">
    <property type="entry name" value="TetR_N"/>
    <property type="match status" value="1"/>
</dbReference>
<dbReference type="InterPro" id="IPR001647">
    <property type="entry name" value="HTH_TetR"/>
</dbReference>
<dbReference type="SUPFAM" id="SSF46689">
    <property type="entry name" value="Homeodomain-like"/>
    <property type="match status" value="1"/>
</dbReference>
<dbReference type="PROSITE" id="PS01081">
    <property type="entry name" value="HTH_TETR_1"/>
    <property type="match status" value="1"/>
</dbReference>